<dbReference type="InParanoid" id="A0A2U4C4K4"/>
<keyword evidence="1" id="KW-1133">Transmembrane helix</keyword>
<sequence>MLTSASPLPTPRMLCALLLLATSGTAQSRDWDSPSCTKDVVSVFRGKPAVMACSITNLFSHINISLRTYHGESWQLIFSVKAPGNFRQDGWQLWVKGGEAHLVIEKAQDTQAGQYKWNLVGLQRNLKTTTLNVSEPQDTLFTPSWGPEMLLPSLRPDPEDRSQAQVVLLILALVALSVLLVCVLAWCRRSGSPKFSKLCQVWASVPGLWAGQGVLDGVF</sequence>
<keyword evidence="3" id="KW-1185">Reference proteome</keyword>
<dbReference type="PANTHER" id="PTHR15123:SF5">
    <property type="entry name" value="SECRETED AND TRANSMEMBRANE PROTEIN 1"/>
    <property type="match status" value="1"/>
</dbReference>
<proteinExistence type="predicted"/>
<evidence type="ECO:0000313" key="3">
    <source>
        <dbReference type="Proteomes" id="UP000245320"/>
    </source>
</evidence>
<dbReference type="GO" id="GO:0005125">
    <property type="term" value="F:cytokine activity"/>
    <property type="evidence" value="ECO:0007669"/>
    <property type="project" value="InterPro"/>
</dbReference>
<dbReference type="PANTHER" id="PTHR15123">
    <property type="entry name" value="SECRETED AND TRANSMEMBRANE PROTEIN 1"/>
    <property type="match status" value="1"/>
</dbReference>
<accession>A0A2U4C4K4</accession>
<reference evidence="4" key="1">
    <citation type="submission" date="2025-08" db="UniProtKB">
        <authorList>
            <consortium name="RefSeq"/>
        </authorList>
    </citation>
    <scope>IDENTIFICATION</scope>
    <source>
        <tissue evidence="4">Spleen</tissue>
    </source>
</reference>
<dbReference type="RefSeq" id="XP_019800375.1">
    <property type="nucleotide sequence ID" value="XM_019944816.2"/>
</dbReference>
<keyword evidence="1 4" id="KW-0812">Transmembrane</keyword>
<dbReference type="GO" id="GO:0006955">
    <property type="term" value="P:immune response"/>
    <property type="evidence" value="ECO:0007669"/>
    <property type="project" value="InterPro"/>
</dbReference>
<evidence type="ECO:0000313" key="4">
    <source>
        <dbReference type="RefSeq" id="XP_019800375.1"/>
    </source>
</evidence>
<dbReference type="AlphaFoldDB" id="A0A2U4C4K4"/>
<evidence type="ECO:0000256" key="2">
    <source>
        <dbReference type="SAM" id="SignalP"/>
    </source>
</evidence>
<keyword evidence="2" id="KW-0732">Signal</keyword>
<keyword evidence="1" id="KW-0472">Membrane</keyword>
<feature type="transmembrane region" description="Helical" evidence="1">
    <location>
        <begin position="166"/>
        <end position="187"/>
    </location>
</feature>
<feature type="signal peptide" evidence="2">
    <location>
        <begin position="1"/>
        <end position="28"/>
    </location>
</feature>
<protein>
    <submittedName>
        <fullName evidence="4">Secreted and transmembrane protein 1 isoform X1</fullName>
    </submittedName>
</protein>
<name>A0A2U4C4K4_TURTR</name>
<dbReference type="OrthoDB" id="9451016at2759"/>
<feature type="chain" id="PRO_5015719468" evidence="2">
    <location>
        <begin position="29"/>
        <end position="219"/>
    </location>
</feature>
<dbReference type="Proteomes" id="UP000245320">
    <property type="component" value="Chromosome 20"/>
</dbReference>
<gene>
    <name evidence="4" type="primary">SECTM1</name>
</gene>
<dbReference type="CTD" id="6398"/>
<organism evidence="3 4">
    <name type="scientific">Tursiops truncatus</name>
    <name type="common">Atlantic bottle-nosed dolphin</name>
    <name type="synonym">Delphinus truncatus</name>
    <dbReference type="NCBI Taxonomy" id="9739"/>
    <lineage>
        <taxon>Eukaryota</taxon>
        <taxon>Metazoa</taxon>
        <taxon>Chordata</taxon>
        <taxon>Craniata</taxon>
        <taxon>Vertebrata</taxon>
        <taxon>Euteleostomi</taxon>
        <taxon>Mammalia</taxon>
        <taxon>Eutheria</taxon>
        <taxon>Laurasiatheria</taxon>
        <taxon>Artiodactyla</taxon>
        <taxon>Whippomorpha</taxon>
        <taxon>Cetacea</taxon>
        <taxon>Odontoceti</taxon>
        <taxon>Delphinidae</taxon>
        <taxon>Tursiops</taxon>
    </lineage>
</organism>
<dbReference type="FunCoup" id="A0A2U4C4K4">
    <property type="interactions" value="15"/>
</dbReference>
<dbReference type="GO" id="GO:0016020">
    <property type="term" value="C:membrane"/>
    <property type="evidence" value="ECO:0007669"/>
    <property type="project" value="TreeGrafter"/>
</dbReference>
<dbReference type="InterPro" id="IPR033231">
    <property type="entry name" value="SECTM1"/>
</dbReference>
<evidence type="ECO:0000256" key="1">
    <source>
        <dbReference type="SAM" id="Phobius"/>
    </source>
</evidence>